<proteinExistence type="predicted"/>
<dbReference type="PANTHER" id="PTHR10977:SF3">
    <property type="entry name" value="DIPHOSPHOMEVALONATE DECARBOXYLASE"/>
    <property type="match status" value="1"/>
</dbReference>
<dbReference type="Gene3D" id="3.30.230.10">
    <property type="match status" value="1"/>
</dbReference>
<feature type="non-terminal residue" evidence="3">
    <location>
        <position position="131"/>
    </location>
</feature>
<organism evidence="3 4">
    <name type="scientific">Teladorsagia circumcincta</name>
    <name type="common">Brown stomach worm</name>
    <name type="synonym">Ostertagia circumcincta</name>
    <dbReference type="NCBI Taxonomy" id="45464"/>
    <lineage>
        <taxon>Eukaryota</taxon>
        <taxon>Metazoa</taxon>
        <taxon>Ecdysozoa</taxon>
        <taxon>Nematoda</taxon>
        <taxon>Chromadorea</taxon>
        <taxon>Rhabditida</taxon>
        <taxon>Rhabditina</taxon>
        <taxon>Rhabditomorpha</taxon>
        <taxon>Strongyloidea</taxon>
        <taxon>Trichostrongylidae</taxon>
        <taxon>Teladorsagia</taxon>
    </lineage>
</organism>
<dbReference type="OrthoDB" id="10253702at2759"/>
<evidence type="ECO:0000259" key="2">
    <source>
        <dbReference type="Pfam" id="PF22700"/>
    </source>
</evidence>
<dbReference type="InterPro" id="IPR041431">
    <property type="entry name" value="Mvd1_C"/>
</dbReference>
<dbReference type="Proteomes" id="UP000230423">
    <property type="component" value="Unassembled WGS sequence"/>
</dbReference>
<accession>A0A2G9TG42</accession>
<feature type="domain" description="Diphosphomevalonate decarboxylase-like N-terminal" evidence="2">
    <location>
        <begin position="2"/>
        <end position="39"/>
    </location>
</feature>
<evidence type="ECO:0000313" key="3">
    <source>
        <dbReference type="EMBL" id="PIO56949.1"/>
    </source>
</evidence>
<dbReference type="InterPro" id="IPR036554">
    <property type="entry name" value="GHMP_kinase_C_sf"/>
</dbReference>
<dbReference type="EMBL" id="KZ371881">
    <property type="protein sequence ID" value="PIO56949.1"/>
    <property type="molecule type" value="Genomic_DNA"/>
</dbReference>
<dbReference type="GO" id="GO:0019287">
    <property type="term" value="P:isopentenyl diphosphate biosynthetic process, mevalonate pathway"/>
    <property type="evidence" value="ECO:0007669"/>
    <property type="project" value="TreeGrafter"/>
</dbReference>
<gene>
    <name evidence="3" type="ORF">TELCIR_21650</name>
</gene>
<dbReference type="GO" id="GO:0004163">
    <property type="term" value="F:diphosphomevalonate decarboxylase activity"/>
    <property type="evidence" value="ECO:0007669"/>
    <property type="project" value="TreeGrafter"/>
</dbReference>
<dbReference type="InterPro" id="IPR053859">
    <property type="entry name" value="MVD-like_N"/>
</dbReference>
<dbReference type="GO" id="GO:0005829">
    <property type="term" value="C:cytosol"/>
    <property type="evidence" value="ECO:0007669"/>
    <property type="project" value="TreeGrafter"/>
</dbReference>
<dbReference type="AlphaFoldDB" id="A0A2G9TG42"/>
<dbReference type="PANTHER" id="PTHR10977">
    <property type="entry name" value="DIPHOSPHOMEVALONATE DECARBOXYLASE"/>
    <property type="match status" value="1"/>
</dbReference>
<dbReference type="Gene3D" id="3.30.70.890">
    <property type="entry name" value="GHMP kinase, C-terminal domain"/>
    <property type="match status" value="1"/>
</dbReference>
<protein>
    <submittedName>
        <fullName evidence="3">Uncharacterized protein</fullName>
    </submittedName>
</protein>
<dbReference type="Pfam" id="PF18376">
    <property type="entry name" value="MDD_C"/>
    <property type="match status" value="1"/>
</dbReference>
<dbReference type="InterPro" id="IPR014721">
    <property type="entry name" value="Ribsml_uS5_D2-typ_fold_subgr"/>
</dbReference>
<name>A0A2G9TG42_TELCI</name>
<keyword evidence="4" id="KW-1185">Reference proteome</keyword>
<sequence>MADISALARRGSGSACRSVFGGLVEWEAGCDQSGADSIAKQRLPEVAWPGLRAVVVVLDDLEKDVGSSEGMQRTVQTSELTQYRAKFVVPERIKRIIHAFESRDFPEFGRIVMADSNQLHAICMDSFPPLK</sequence>
<evidence type="ECO:0000259" key="1">
    <source>
        <dbReference type="Pfam" id="PF18376"/>
    </source>
</evidence>
<feature type="domain" description="Mvd1 C-terminal" evidence="1">
    <location>
        <begin position="54"/>
        <end position="130"/>
    </location>
</feature>
<evidence type="ECO:0000313" key="4">
    <source>
        <dbReference type="Proteomes" id="UP000230423"/>
    </source>
</evidence>
<dbReference type="Pfam" id="PF22700">
    <property type="entry name" value="MVD-like_N"/>
    <property type="match status" value="1"/>
</dbReference>
<dbReference type="SUPFAM" id="SSF55060">
    <property type="entry name" value="GHMP Kinase, C-terminal domain"/>
    <property type="match status" value="1"/>
</dbReference>
<reference evidence="3 4" key="1">
    <citation type="submission" date="2015-09" db="EMBL/GenBank/DDBJ databases">
        <title>Draft genome of the parasitic nematode Teladorsagia circumcincta isolate WARC Sus (inbred).</title>
        <authorList>
            <person name="Mitreva M."/>
        </authorList>
    </citation>
    <scope>NUCLEOTIDE SEQUENCE [LARGE SCALE GENOMIC DNA]</scope>
    <source>
        <strain evidence="3 4">S</strain>
    </source>
</reference>